<name>A0A7M3W3C5_9FIRM</name>
<keyword evidence="4" id="KW-1185">Reference proteome</keyword>
<dbReference type="Proteomes" id="UP000593890">
    <property type="component" value="Chromosome"/>
</dbReference>
<dbReference type="RefSeq" id="WP_090263847.1">
    <property type="nucleotide sequence ID" value="NZ_AP023321.1"/>
</dbReference>
<sequence length="276" mass="30194">MRQLLKRALALCMAAALCMLVVSGCKKGEDSASSEAASSQSQSESSSMSSRSSFSSSPESSSPSSSEASSRSESSKTEASSAPSSSRPSTSRPSYSSSAPAQSKPSEQQSSTSSQGTEIPYDYQLLRDFNSYINLTTKALSGETFSYESITDQQLAAAGVVLCKDMGDVQESQRIEKSRFENEIQQYFGRTIQDPEALSGNGFQYKDGYYYWSGLGLNDYEFEAQKAYDLGDNYIRVEGQTTLYDMDGNPVRTQDAVYVLHRVPSSYYGYYLISQS</sequence>
<evidence type="ECO:0000313" key="3">
    <source>
        <dbReference type="EMBL" id="BCI59437.1"/>
    </source>
</evidence>
<evidence type="ECO:0000313" key="4">
    <source>
        <dbReference type="Proteomes" id="UP000593890"/>
    </source>
</evidence>
<feature type="compositionally biased region" description="Low complexity" evidence="1">
    <location>
        <begin position="31"/>
        <end position="115"/>
    </location>
</feature>
<dbReference type="KEGG" id="sman:C12CBH8_00760"/>
<gene>
    <name evidence="3" type="ORF">C12CBH8_00760</name>
</gene>
<evidence type="ECO:0000256" key="1">
    <source>
        <dbReference type="SAM" id="MobiDB-lite"/>
    </source>
</evidence>
<keyword evidence="2" id="KW-0732">Signal</keyword>
<dbReference type="AlphaFoldDB" id="A0A7M3W3C5"/>
<dbReference type="EMBL" id="AP023321">
    <property type="protein sequence ID" value="BCI59437.1"/>
    <property type="molecule type" value="Genomic_DNA"/>
</dbReference>
<dbReference type="PROSITE" id="PS51257">
    <property type="entry name" value="PROKAR_LIPOPROTEIN"/>
    <property type="match status" value="1"/>
</dbReference>
<organism evidence="3 4">
    <name type="scientific">Solibaculum mannosilyticum</name>
    <dbReference type="NCBI Taxonomy" id="2780922"/>
    <lineage>
        <taxon>Bacteria</taxon>
        <taxon>Bacillati</taxon>
        <taxon>Bacillota</taxon>
        <taxon>Clostridia</taxon>
        <taxon>Eubacteriales</taxon>
        <taxon>Oscillospiraceae</taxon>
        <taxon>Solibaculum</taxon>
    </lineage>
</organism>
<proteinExistence type="predicted"/>
<evidence type="ECO:0000256" key="2">
    <source>
        <dbReference type="SAM" id="SignalP"/>
    </source>
</evidence>
<accession>A0A7M3W3C5</accession>
<reference evidence="4" key="1">
    <citation type="submission" date="2020-07" db="EMBL/GenBank/DDBJ databases">
        <title>Complete genome sequencing of Clostridia bacterium strain 12CBH8.</title>
        <authorList>
            <person name="Sakamoto M."/>
            <person name="Murakami T."/>
            <person name="Mori H."/>
        </authorList>
    </citation>
    <scope>NUCLEOTIDE SEQUENCE [LARGE SCALE GENOMIC DNA]</scope>
    <source>
        <strain evidence="4">12CBH8</strain>
    </source>
</reference>
<feature type="chain" id="PRO_5039585442" evidence="2">
    <location>
        <begin position="24"/>
        <end position="276"/>
    </location>
</feature>
<feature type="region of interest" description="Disordered" evidence="1">
    <location>
        <begin position="29"/>
        <end position="118"/>
    </location>
</feature>
<feature type="signal peptide" evidence="2">
    <location>
        <begin position="1"/>
        <end position="23"/>
    </location>
</feature>
<protein>
    <submittedName>
        <fullName evidence="3">Uncharacterized protein</fullName>
    </submittedName>
</protein>